<dbReference type="AlphaFoldDB" id="A0AAD7Y884"/>
<name>A0AAD7Y884_MYTSE</name>
<keyword evidence="3" id="KW-1185">Reference proteome</keyword>
<sequence>MYLLHWLAFLLCVYLTQEAQEYNMWRYHIEENYKHTARRLLELMRSYYEEANARLTQLNEMRFMYEESPYYEMGYITGEIIERYRKVLEMAQRPVRFKFYLVPDTLKTVEYVQKLYFELYHLVRMMHETPRKWANDTEFSNIEKVAGYEQLSVVKTEEELKMAELGEMGLKELLSTMRNIADTQRRREKEKKRQRKKFEKLRQAYMLGLVNDMKMKSKVYNNKWPRDYGWEIEYYW</sequence>
<accession>A0AAD7Y884</accession>
<protein>
    <submittedName>
        <fullName evidence="2">Uncharacterized protein</fullName>
    </submittedName>
</protein>
<dbReference type="Proteomes" id="UP001231518">
    <property type="component" value="Chromosome 30"/>
</dbReference>
<evidence type="ECO:0000313" key="2">
    <source>
        <dbReference type="EMBL" id="KAJ8706499.1"/>
    </source>
</evidence>
<keyword evidence="1" id="KW-0732">Signal</keyword>
<proteinExistence type="predicted"/>
<comment type="caution">
    <text evidence="2">The sequence shown here is derived from an EMBL/GenBank/DDBJ whole genome shotgun (WGS) entry which is preliminary data.</text>
</comment>
<organism evidence="2 3">
    <name type="scientific">Mythimna separata</name>
    <name type="common">Oriental armyworm</name>
    <name type="synonym">Pseudaletia separata</name>
    <dbReference type="NCBI Taxonomy" id="271217"/>
    <lineage>
        <taxon>Eukaryota</taxon>
        <taxon>Metazoa</taxon>
        <taxon>Ecdysozoa</taxon>
        <taxon>Arthropoda</taxon>
        <taxon>Hexapoda</taxon>
        <taxon>Insecta</taxon>
        <taxon>Pterygota</taxon>
        <taxon>Neoptera</taxon>
        <taxon>Endopterygota</taxon>
        <taxon>Lepidoptera</taxon>
        <taxon>Glossata</taxon>
        <taxon>Ditrysia</taxon>
        <taxon>Noctuoidea</taxon>
        <taxon>Noctuidae</taxon>
        <taxon>Noctuinae</taxon>
        <taxon>Hadenini</taxon>
        <taxon>Mythimna</taxon>
    </lineage>
</organism>
<feature type="signal peptide" evidence="1">
    <location>
        <begin position="1"/>
        <end position="19"/>
    </location>
</feature>
<gene>
    <name evidence="2" type="ORF">PYW07_012577</name>
</gene>
<reference evidence="2" key="1">
    <citation type="submission" date="2023-03" db="EMBL/GenBank/DDBJ databases">
        <title>Chromosome-level genomes of two armyworms, Mythimna separata and Mythimna loreyi, provide insights into the biosynthesis and reception of sex pheromones.</title>
        <authorList>
            <person name="Zhao H."/>
        </authorList>
    </citation>
    <scope>NUCLEOTIDE SEQUENCE</scope>
    <source>
        <strain evidence="2">BeijingLab</strain>
        <tissue evidence="2">Pupa</tissue>
    </source>
</reference>
<feature type="chain" id="PRO_5042203295" evidence="1">
    <location>
        <begin position="20"/>
        <end position="236"/>
    </location>
</feature>
<dbReference type="EMBL" id="JARGEI010000028">
    <property type="protein sequence ID" value="KAJ8706499.1"/>
    <property type="molecule type" value="Genomic_DNA"/>
</dbReference>
<evidence type="ECO:0000313" key="3">
    <source>
        <dbReference type="Proteomes" id="UP001231518"/>
    </source>
</evidence>
<evidence type="ECO:0000256" key="1">
    <source>
        <dbReference type="SAM" id="SignalP"/>
    </source>
</evidence>